<feature type="region of interest" description="Disordered" evidence="1">
    <location>
        <begin position="40"/>
        <end position="71"/>
    </location>
</feature>
<sequence length="131" mass="14782">MEEIAMVLNRFGDEQSTLMDKFERLTFEVQLNQAILGRSLSEPTTLRPLPSHAIARDDRQPREGRRRRPGGIGKVLKKLLRPFLLRGGRRSNGKNKKGAAEAALDDYPTSNNLNPIPVPVYSKAFSRSLRL</sequence>
<organism evidence="2 3">
    <name type="scientific">Trapa incisa</name>
    <dbReference type="NCBI Taxonomy" id="236973"/>
    <lineage>
        <taxon>Eukaryota</taxon>
        <taxon>Viridiplantae</taxon>
        <taxon>Streptophyta</taxon>
        <taxon>Embryophyta</taxon>
        <taxon>Tracheophyta</taxon>
        <taxon>Spermatophyta</taxon>
        <taxon>Magnoliopsida</taxon>
        <taxon>eudicotyledons</taxon>
        <taxon>Gunneridae</taxon>
        <taxon>Pentapetalae</taxon>
        <taxon>rosids</taxon>
        <taxon>malvids</taxon>
        <taxon>Myrtales</taxon>
        <taxon>Lythraceae</taxon>
        <taxon>Trapa</taxon>
    </lineage>
</organism>
<dbReference type="AlphaFoldDB" id="A0AAN7GKL9"/>
<evidence type="ECO:0000313" key="3">
    <source>
        <dbReference type="Proteomes" id="UP001345219"/>
    </source>
</evidence>
<feature type="region of interest" description="Disordered" evidence="1">
    <location>
        <begin position="87"/>
        <end position="109"/>
    </location>
</feature>
<accession>A0AAN7GKL9</accession>
<feature type="compositionally biased region" description="Basic and acidic residues" evidence="1">
    <location>
        <begin position="54"/>
        <end position="63"/>
    </location>
</feature>
<dbReference type="PANTHER" id="PTHR48196:SF1">
    <property type="entry name" value="DUF630 DOMAIN-CONTAINING PROTEIN"/>
    <property type="match status" value="1"/>
</dbReference>
<feature type="compositionally biased region" description="Basic residues" evidence="1">
    <location>
        <begin position="87"/>
        <end position="97"/>
    </location>
</feature>
<name>A0AAN7GKL9_9MYRT</name>
<dbReference type="PANTHER" id="PTHR48196">
    <property type="entry name" value="DUF630 DOMAIN-CONTAINING PROTEIN"/>
    <property type="match status" value="1"/>
</dbReference>
<comment type="caution">
    <text evidence="2">The sequence shown here is derived from an EMBL/GenBank/DDBJ whole genome shotgun (WGS) entry which is preliminary data.</text>
</comment>
<reference evidence="2 3" key="1">
    <citation type="journal article" date="2023" name="Hortic Res">
        <title>Pangenome of water caltrop reveals structural variations and asymmetric subgenome divergence after allopolyploidization.</title>
        <authorList>
            <person name="Zhang X."/>
            <person name="Chen Y."/>
            <person name="Wang L."/>
            <person name="Yuan Y."/>
            <person name="Fang M."/>
            <person name="Shi L."/>
            <person name="Lu R."/>
            <person name="Comes H.P."/>
            <person name="Ma Y."/>
            <person name="Chen Y."/>
            <person name="Huang G."/>
            <person name="Zhou Y."/>
            <person name="Zheng Z."/>
            <person name="Qiu Y."/>
        </authorList>
    </citation>
    <scope>NUCLEOTIDE SEQUENCE [LARGE SCALE GENOMIC DNA]</scope>
    <source>
        <tissue evidence="2">Roots</tissue>
    </source>
</reference>
<dbReference type="Proteomes" id="UP001345219">
    <property type="component" value="Chromosome 12"/>
</dbReference>
<evidence type="ECO:0000313" key="2">
    <source>
        <dbReference type="EMBL" id="KAK4748190.1"/>
    </source>
</evidence>
<proteinExistence type="predicted"/>
<dbReference type="EMBL" id="JAXIOK010000019">
    <property type="protein sequence ID" value="KAK4748190.1"/>
    <property type="molecule type" value="Genomic_DNA"/>
</dbReference>
<keyword evidence="3" id="KW-1185">Reference proteome</keyword>
<protein>
    <submittedName>
        <fullName evidence="2">Uncharacterized protein</fullName>
    </submittedName>
</protein>
<evidence type="ECO:0000256" key="1">
    <source>
        <dbReference type="SAM" id="MobiDB-lite"/>
    </source>
</evidence>
<gene>
    <name evidence="2" type="ORF">SAY87_014776</name>
</gene>